<dbReference type="InterPro" id="IPR010559">
    <property type="entry name" value="Sig_transdc_His_kin_internal"/>
</dbReference>
<dbReference type="Pfam" id="PF06580">
    <property type="entry name" value="His_kinase"/>
    <property type="match status" value="1"/>
</dbReference>
<dbReference type="SMART" id="SM00304">
    <property type="entry name" value="HAMP"/>
    <property type="match status" value="1"/>
</dbReference>
<protein>
    <recommendedName>
        <fullName evidence="3">histidine kinase</fullName>
        <ecNumber evidence="3">2.7.13.3</ecNumber>
    </recommendedName>
</protein>
<evidence type="ECO:0000256" key="10">
    <source>
        <dbReference type="ARBA" id="ARBA00022840"/>
    </source>
</evidence>
<dbReference type="EC" id="2.7.13.3" evidence="3"/>
<feature type="domain" description="Histidine kinase" evidence="15">
    <location>
        <begin position="474"/>
        <end position="581"/>
    </location>
</feature>
<evidence type="ECO:0000256" key="9">
    <source>
        <dbReference type="ARBA" id="ARBA00022777"/>
    </source>
</evidence>
<dbReference type="EMBL" id="BMHY01000002">
    <property type="protein sequence ID" value="GGG62221.1"/>
    <property type="molecule type" value="Genomic_DNA"/>
</dbReference>
<dbReference type="SUPFAM" id="SSF158472">
    <property type="entry name" value="HAMP domain-like"/>
    <property type="match status" value="1"/>
</dbReference>
<comment type="subcellular location">
    <subcellularLocation>
        <location evidence="2">Cell membrane</location>
        <topology evidence="2">Multi-pass membrane protein</topology>
    </subcellularLocation>
</comment>
<dbReference type="CDD" id="cd06225">
    <property type="entry name" value="HAMP"/>
    <property type="match status" value="1"/>
</dbReference>
<name>A0A917GZ18_9BACL</name>
<evidence type="ECO:0000256" key="2">
    <source>
        <dbReference type="ARBA" id="ARBA00004651"/>
    </source>
</evidence>
<evidence type="ECO:0000256" key="3">
    <source>
        <dbReference type="ARBA" id="ARBA00012438"/>
    </source>
</evidence>
<evidence type="ECO:0000256" key="8">
    <source>
        <dbReference type="ARBA" id="ARBA00022741"/>
    </source>
</evidence>
<keyword evidence="8" id="KW-0547">Nucleotide-binding</keyword>
<keyword evidence="18" id="KW-1185">Reference proteome</keyword>
<dbReference type="PANTHER" id="PTHR42713">
    <property type="entry name" value="HISTIDINE KINASE-RELATED"/>
    <property type="match status" value="1"/>
</dbReference>
<sequence length="591" mass="66289">MDIFKFKSIQTNIAAAIACLILLTAVLLGVMSYQLSASSVRETAQDYTAELIRQVNANIQTYITSMENISQLALNNEDVRAFVAADSSAAEIRESKVSDYFQSIIVSRKDIASINVFGYNGRFVSDRKDAELNPNISLQEQEWYVNAQKAAGRIVVSSSHVQPVFKDEYGWVVSLSRELWSQDQKRALGVLLVDLNFSVINDTLNNIDLSKRGYVFIVDSAGNIVYHPQQQLVYSNLKSERIDEVLKQGSGSFELKEGGQRRIYTVQDTGFGWKIVGVSYTAELIANEREMQLSFVAAGIFCLLVGLLLAYFISRNLSKPIKQLQEHMKKVEKGTFDIRVPIENPKEIASLARSFNLMVVRIEELMNQVVQEQEFKRKSELSALQSQINPHFLYNTLDSIIWMAEGKKSEEVVLMTSALAKLFRASISRGQELVSIRTEIEHVANYLTIQKMRYTDKLDFRIDVEPGIMQYRTLKVLLQPLLENAIYHGIKNKVGTGEIIVSGGESEGSIWFRVSDNGVGMDGDTLRTILEPRKSDHESKGVGIVNVHERIQLYFGKEYGLFYESRPGEGTTVLVKIAVIDASAGKGGQAQ</sequence>
<dbReference type="PROSITE" id="PS50109">
    <property type="entry name" value="HIS_KIN"/>
    <property type="match status" value="1"/>
</dbReference>
<dbReference type="GO" id="GO:0005886">
    <property type="term" value="C:plasma membrane"/>
    <property type="evidence" value="ECO:0007669"/>
    <property type="project" value="UniProtKB-SubCell"/>
</dbReference>
<evidence type="ECO:0000256" key="7">
    <source>
        <dbReference type="ARBA" id="ARBA00022692"/>
    </source>
</evidence>
<evidence type="ECO:0000256" key="6">
    <source>
        <dbReference type="ARBA" id="ARBA00022679"/>
    </source>
</evidence>
<keyword evidence="6" id="KW-0808">Transferase</keyword>
<comment type="catalytic activity">
    <reaction evidence="1">
        <text>ATP + protein L-histidine = ADP + protein N-phospho-L-histidine.</text>
        <dbReference type="EC" id="2.7.13.3"/>
    </reaction>
</comment>
<dbReference type="AlphaFoldDB" id="A0A917GZ18"/>
<dbReference type="Pfam" id="PF02518">
    <property type="entry name" value="HATPase_c"/>
    <property type="match status" value="1"/>
</dbReference>
<dbReference type="PANTHER" id="PTHR42713:SF2">
    <property type="entry name" value="TWO-COMPONENT SENSOR KINASE YESM"/>
    <property type="match status" value="1"/>
</dbReference>
<feature type="transmembrane region" description="Helical" evidence="14">
    <location>
        <begin position="293"/>
        <end position="313"/>
    </location>
</feature>
<dbReference type="Proteomes" id="UP000600247">
    <property type="component" value="Unassembled WGS sequence"/>
</dbReference>
<feature type="domain" description="HAMP" evidence="16">
    <location>
        <begin position="315"/>
        <end position="367"/>
    </location>
</feature>
<dbReference type="SMART" id="SM00387">
    <property type="entry name" value="HATPase_c"/>
    <property type="match status" value="1"/>
</dbReference>
<dbReference type="CDD" id="cd18773">
    <property type="entry name" value="PDC1_HK_sensor"/>
    <property type="match status" value="1"/>
</dbReference>
<evidence type="ECO:0000256" key="12">
    <source>
        <dbReference type="ARBA" id="ARBA00023012"/>
    </source>
</evidence>
<organism evidence="17 18">
    <name type="scientific">Paenibacillus radicis</name>
    <name type="common">ex Gao et al. 2016</name>
    <dbReference type="NCBI Taxonomy" id="1737354"/>
    <lineage>
        <taxon>Bacteria</taxon>
        <taxon>Bacillati</taxon>
        <taxon>Bacillota</taxon>
        <taxon>Bacilli</taxon>
        <taxon>Bacillales</taxon>
        <taxon>Paenibacillaceae</taxon>
        <taxon>Paenibacillus</taxon>
    </lineage>
</organism>
<dbReference type="CDD" id="cd12912">
    <property type="entry name" value="PDC2_MCP_like"/>
    <property type="match status" value="1"/>
</dbReference>
<evidence type="ECO:0000259" key="16">
    <source>
        <dbReference type="PROSITE" id="PS50885"/>
    </source>
</evidence>
<dbReference type="Gene3D" id="3.30.450.20">
    <property type="entry name" value="PAS domain"/>
    <property type="match status" value="2"/>
</dbReference>
<keyword evidence="9 17" id="KW-0418">Kinase</keyword>
<proteinExistence type="predicted"/>
<evidence type="ECO:0000313" key="17">
    <source>
        <dbReference type="EMBL" id="GGG62221.1"/>
    </source>
</evidence>
<keyword evidence="4" id="KW-1003">Cell membrane</keyword>
<dbReference type="InterPro" id="IPR036890">
    <property type="entry name" value="HATPase_C_sf"/>
</dbReference>
<evidence type="ECO:0000256" key="4">
    <source>
        <dbReference type="ARBA" id="ARBA00022475"/>
    </source>
</evidence>
<dbReference type="Gene3D" id="3.30.565.10">
    <property type="entry name" value="Histidine kinase-like ATPase, C-terminal domain"/>
    <property type="match status" value="1"/>
</dbReference>
<dbReference type="InterPro" id="IPR003594">
    <property type="entry name" value="HATPase_dom"/>
</dbReference>
<accession>A0A917GZ18</accession>
<comment type="caution">
    <text evidence="17">The sequence shown here is derived from an EMBL/GenBank/DDBJ whole genome shotgun (WGS) entry which is preliminary data.</text>
</comment>
<dbReference type="SUPFAM" id="SSF55874">
    <property type="entry name" value="ATPase domain of HSP90 chaperone/DNA topoisomerase II/histidine kinase"/>
    <property type="match status" value="1"/>
</dbReference>
<keyword evidence="11 14" id="KW-1133">Transmembrane helix</keyword>
<evidence type="ECO:0000259" key="15">
    <source>
        <dbReference type="PROSITE" id="PS50109"/>
    </source>
</evidence>
<dbReference type="InterPro" id="IPR051552">
    <property type="entry name" value="HptR"/>
</dbReference>
<keyword evidence="7 14" id="KW-0812">Transmembrane</keyword>
<dbReference type="PROSITE" id="PS50885">
    <property type="entry name" value="HAMP"/>
    <property type="match status" value="1"/>
</dbReference>
<evidence type="ECO:0000256" key="11">
    <source>
        <dbReference type="ARBA" id="ARBA00022989"/>
    </source>
</evidence>
<dbReference type="InterPro" id="IPR003660">
    <property type="entry name" value="HAMP_dom"/>
</dbReference>
<dbReference type="GO" id="GO:0000155">
    <property type="term" value="F:phosphorelay sensor kinase activity"/>
    <property type="evidence" value="ECO:0007669"/>
    <property type="project" value="InterPro"/>
</dbReference>
<dbReference type="GO" id="GO:0005524">
    <property type="term" value="F:ATP binding"/>
    <property type="evidence" value="ECO:0007669"/>
    <property type="project" value="UniProtKB-KW"/>
</dbReference>
<evidence type="ECO:0000256" key="14">
    <source>
        <dbReference type="SAM" id="Phobius"/>
    </source>
</evidence>
<dbReference type="Pfam" id="PF00672">
    <property type="entry name" value="HAMP"/>
    <property type="match status" value="1"/>
</dbReference>
<evidence type="ECO:0000256" key="1">
    <source>
        <dbReference type="ARBA" id="ARBA00000085"/>
    </source>
</evidence>
<evidence type="ECO:0000256" key="5">
    <source>
        <dbReference type="ARBA" id="ARBA00022553"/>
    </source>
</evidence>
<dbReference type="Gene3D" id="6.10.340.10">
    <property type="match status" value="1"/>
</dbReference>
<gene>
    <name evidence="17" type="ORF">GCM10010918_14890</name>
</gene>
<keyword evidence="12" id="KW-0902">Two-component regulatory system</keyword>
<keyword evidence="13 14" id="KW-0472">Membrane</keyword>
<reference evidence="17 18" key="1">
    <citation type="journal article" date="2014" name="Int. J. Syst. Evol. Microbiol.">
        <title>Complete genome sequence of Corynebacterium casei LMG S-19264T (=DSM 44701T), isolated from a smear-ripened cheese.</title>
        <authorList>
            <consortium name="US DOE Joint Genome Institute (JGI-PGF)"/>
            <person name="Walter F."/>
            <person name="Albersmeier A."/>
            <person name="Kalinowski J."/>
            <person name="Ruckert C."/>
        </authorList>
    </citation>
    <scope>NUCLEOTIDE SEQUENCE [LARGE SCALE GENOMIC DNA]</scope>
    <source>
        <strain evidence="17 18">CGMCC 1.15286</strain>
    </source>
</reference>
<dbReference type="InterPro" id="IPR033479">
    <property type="entry name" value="dCache_1"/>
</dbReference>
<dbReference type="InterPro" id="IPR005467">
    <property type="entry name" value="His_kinase_dom"/>
</dbReference>
<evidence type="ECO:0000256" key="13">
    <source>
        <dbReference type="ARBA" id="ARBA00023136"/>
    </source>
</evidence>
<evidence type="ECO:0000313" key="18">
    <source>
        <dbReference type="Proteomes" id="UP000600247"/>
    </source>
</evidence>
<keyword evidence="5" id="KW-0597">Phosphoprotein</keyword>
<dbReference type="RefSeq" id="WP_188888285.1">
    <property type="nucleotide sequence ID" value="NZ_BMHY01000002.1"/>
</dbReference>
<keyword evidence="10" id="KW-0067">ATP-binding</keyword>
<dbReference type="PROSITE" id="PS51257">
    <property type="entry name" value="PROKAR_LIPOPROTEIN"/>
    <property type="match status" value="1"/>
</dbReference>
<dbReference type="Pfam" id="PF02743">
    <property type="entry name" value="dCache_1"/>
    <property type="match status" value="1"/>
</dbReference>